<keyword evidence="5" id="KW-0732">Signal</keyword>
<dbReference type="Proteomes" id="UP000317178">
    <property type="component" value="Chromosome"/>
</dbReference>
<dbReference type="SUPFAM" id="SSF52833">
    <property type="entry name" value="Thioredoxin-like"/>
    <property type="match status" value="1"/>
</dbReference>
<dbReference type="InterPro" id="IPR003782">
    <property type="entry name" value="SCO1/SenC"/>
</dbReference>
<evidence type="ECO:0000313" key="6">
    <source>
        <dbReference type="EMBL" id="QDU80800.1"/>
    </source>
</evidence>
<dbReference type="GO" id="GO:0046872">
    <property type="term" value="F:metal ion binding"/>
    <property type="evidence" value="ECO:0007669"/>
    <property type="project" value="UniProtKB-KW"/>
</dbReference>
<evidence type="ECO:0000256" key="5">
    <source>
        <dbReference type="SAM" id="SignalP"/>
    </source>
</evidence>
<evidence type="ECO:0000313" key="7">
    <source>
        <dbReference type="Proteomes" id="UP000317178"/>
    </source>
</evidence>
<dbReference type="KEGG" id="plon:Pla110_25350"/>
<dbReference type="PANTHER" id="PTHR12151">
    <property type="entry name" value="ELECTRON TRANSPORT PROTIN SCO1/SENC FAMILY MEMBER"/>
    <property type="match status" value="1"/>
</dbReference>
<evidence type="ECO:0000256" key="1">
    <source>
        <dbReference type="ARBA" id="ARBA00010996"/>
    </source>
</evidence>
<accession>A0A518CNJ8</accession>
<keyword evidence="2" id="KW-0186">Copper</keyword>
<dbReference type="Gene3D" id="3.40.30.10">
    <property type="entry name" value="Glutaredoxin"/>
    <property type="match status" value="1"/>
</dbReference>
<proteinExistence type="inferred from homology"/>
<evidence type="ECO:0000256" key="3">
    <source>
        <dbReference type="PIRSR" id="PIRSR603782-2"/>
    </source>
</evidence>
<keyword evidence="4" id="KW-0472">Membrane</keyword>
<gene>
    <name evidence="6" type="ORF">Pla110_25350</name>
</gene>
<organism evidence="6 7">
    <name type="scientific">Polystyrenella longa</name>
    <dbReference type="NCBI Taxonomy" id="2528007"/>
    <lineage>
        <taxon>Bacteria</taxon>
        <taxon>Pseudomonadati</taxon>
        <taxon>Planctomycetota</taxon>
        <taxon>Planctomycetia</taxon>
        <taxon>Planctomycetales</taxon>
        <taxon>Planctomycetaceae</taxon>
        <taxon>Polystyrenella</taxon>
    </lineage>
</organism>
<dbReference type="CDD" id="cd02968">
    <property type="entry name" value="SCO"/>
    <property type="match status" value="1"/>
</dbReference>
<feature type="chain" id="PRO_5022092471" description="Thioredoxin domain-containing protein" evidence="5">
    <location>
        <begin position="30"/>
        <end position="288"/>
    </location>
</feature>
<feature type="transmembrane region" description="Helical" evidence="4">
    <location>
        <begin position="246"/>
        <end position="267"/>
    </location>
</feature>
<keyword evidence="7" id="KW-1185">Reference proteome</keyword>
<name>A0A518CNJ8_9PLAN</name>
<dbReference type="AlphaFoldDB" id="A0A518CNJ8"/>
<evidence type="ECO:0008006" key="8">
    <source>
        <dbReference type="Google" id="ProtNLM"/>
    </source>
</evidence>
<reference evidence="6 7" key="1">
    <citation type="submission" date="2019-02" db="EMBL/GenBank/DDBJ databases">
        <title>Deep-cultivation of Planctomycetes and their phenomic and genomic characterization uncovers novel biology.</title>
        <authorList>
            <person name="Wiegand S."/>
            <person name="Jogler M."/>
            <person name="Boedeker C."/>
            <person name="Pinto D."/>
            <person name="Vollmers J."/>
            <person name="Rivas-Marin E."/>
            <person name="Kohn T."/>
            <person name="Peeters S.H."/>
            <person name="Heuer A."/>
            <person name="Rast P."/>
            <person name="Oberbeckmann S."/>
            <person name="Bunk B."/>
            <person name="Jeske O."/>
            <person name="Meyerdierks A."/>
            <person name="Storesund J.E."/>
            <person name="Kallscheuer N."/>
            <person name="Luecker S."/>
            <person name="Lage O.M."/>
            <person name="Pohl T."/>
            <person name="Merkel B.J."/>
            <person name="Hornburger P."/>
            <person name="Mueller R.-W."/>
            <person name="Bruemmer F."/>
            <person name="Labrenz M."/>
            <person name="Spormann A.M."/>
            <person name="Op den Camp H."/>
            <person name="Overmann J."/>
            <person name="Amann R."/>
            <person name="Jetten M.S.M."/>
            <person name="Mascher T."/>
            <person name="Medema M.H."/>
            <person name="Devos D.P."/>
            <person name="Kaster A.-K."/>
            <person name="Ovreas L."/>
            <person name="Rohde M."/>
            <person name="Galperin M.Y."/>
            <person name="Jogler C."/>
        </authorList>
    </citation>
    <scope>NUCLEOTIDE SEQUENCE [LARGE SCALE GENOMIC DNA]</scope>
    <source>
        <strain evidence="6 7">Pla110</strain>
    </source>
</reference>
<dbReference type="EMBL" id="CP036281">
    <property type="protein sequence ID" value="QDU80800.1"/>
    <property type="molecule type" value="Genomic_DNA"/>
</dbReference>
<protein>
    <recommendedName>
        <fullName evidence="8">Thioredoxin domain-containing protein</fullName>
    </recommendedName>
</protein>
<sequence precursor="true">MNSMRRSNLIIMLVLTLISLCGLSQTVQAQLPPAVPDGVGIDEHLNEKIPLNVSFTDDRGKKIFLGKYFNNDKPVVLSFNYSDCPMLCSLQLSGLVTALKEIEGWTAGDQFQIVSISINPEETTSKAKDTKAKYLNAYGKQNATAGWSFLTGTPKSIELLTNAAGFKYRYVPETGEYAHTAVLIICAPDGTITRYLYGVEYPAQTLKLSLLEASEGKVGTTTERVLLFCYRYNPSTGTYSMMATRVMTFGGICTLVVLSLLLVPVWYRSMRSQSESDSDSGRAPGAGT</sequence>
<feature type="binding site" evidence="2">
    <location>
        <position position="179"/>
    </location>
    <ligand>
        <name>Cu cation</name>
        <dbReference type="ChEBI" id="CHEBI:23378"/>
    </ligand>
</feature>
<feature type="binding site" evidence="2">
    <location>
        <position position="84"/>
    </location>
    <ligand>
        <name>Cu cation</name>
        <dbReference type="ChEBI" id="CHEBI:23378"/>
    </ligand>
</feature>
<feature type="binding site" evidence="2">
    <location>
        <position position="88"/>
    </location>
    <ligand>
        <name>Cu cation</name>
        <dbReference type="ChEBI" id="CHEBI:23378"/>
    </ligand>
</feature>
<keyword evidence="2" id="KW-0479">Metal-binding</keyword>
<feature type="disulfide bond" description="Redox-active" evidence="3">
    <location>
        <begin position="84"/>
        <end position="88"/>
    </location>
</feature>
<dbReference type="OrthoDB" id="9786756at2"/>
<dbReference type="Pfam" id="PF02630">
    <property type="entry name" value="SCO1-SenC"/>
    <property type="match status" value="1"/>
</dbReference>
<evidence type="ECO:0000256" key="4">
    <source>
        <dbReference type="SAM" id="Phobius"/>
    </source>
</evidence>
<comment type="similarity">
    <text evidence="1">Belongs to the SCO1/2 family.</text>
</comment>
<feature type="signal peptide" evidence="5">
    <location>
        <begin position="1"/>
        <end position="29"/>
    </location>
</feature>
<evidence type="ECO:0000256" key="2">
    <source>
        <dbReference type="PIRSR" id="PIRSR603782-1"/>
    </source>
</evidence>
<dbReference type="PANTHER" id="PTHR12151:SF8">
    <property type="entry name" value="THIOREDOXIN DOMAIN-CONTAINING PROTEIN"/>
    <property type="match status" value="1"/>
</dbReference>
<keyword evidence="4" id="KW-0812">Transmembrane</keyword>
<keyword evidence="3" id="KW-1015">Disulfide bond</keyword>
<keyword evidence="4" id="KW-1133">Transmembrane helix</keyword>
<dbReference type="InterPro" id="IPR036249">
    <property type="entry name" value="Thioredoxin-like_sf"/>
</dbReference>